<dbReference type="InterPro" id="IPR029479">
    <property type="entry name" value="Nitroreductase"/>
</dbReference>
<feature type="domain" description="Nitroreductase" evidence="1">
    <location>
        <begin position="172"/>
        <end position="221"/>
    </location>
</feature>
<dbReference type="GO" id="GO:0016491">
    <property type="term" value="F:oxidoreductase activity"/>
    <property type="evidence" value="ECO:0007669"/>
    <property type="project" value="InterPro"/>
</dbReference>
<reference evidence="2" key="1">
    <citation type="submission" date="2020-10" db="EMBL/GenBank/DDBJ databases">
        <authorList>
            <person name="Gilroy R."/>
        </authorList>
    </citation>
    <scope>NUCLEOTIDE SEQUENCE</scope>
    <source>
        <strain evidence="2">10669</strain>
    </source>
</reference>
<proteinExistence type="predicted"/>
<dbReference type="InterPro" id="IPR000415">
    <property type="entry name" value="Nitroreductase-like"/>
</dbReference>
<dbReference type="Gene3D" id="3.40.109.10">
    <property type="entry name" value="NADH Oxidase"/>
    <property type="match status" value="1"/>
</dbReference>
<accession>A0A9D1NKF9</accession>
<evidence type="ECO:0000313" key="3">
    <source>
        <dbReference type="Proteomes" id="UP000886812"/>
    </source>
</evidence>
<organism evidence="2 3">
    <name type="scientific">Candidatus Spyradosoma merdigallinarum</name>
    <dbReference type="NCBI Taxonomy" id="2840950"/>
    <lineage>
        <taxon>Bacteria</taxon>
        <taxon>Pseudomonadati</taxon>
        <taxon>Verrucomicrobiota</taxon>
        <taxon>Opitutia</taxon>
        <taxon>Opitutia incertae sedis</taxon>
        <taxon>Candidatus Spyradosoma</taxon>
    </lineage>
</organism>
<dbReference type="EMBL" id="DVOG01000074">
    <property type="protein sequence ID" value="HIV04083.1"/>
    <property type="molecule type" value="Genomic_DNA"/>
</dbReference>
<dbReference type="Pfam" id="PF00881">
    <property type="entry name" value="Nitroreductase"/>
    <property type="match status" value="1"/>
</dbReference>
<protein>
    <submittedName>
        <fullName evidence="2">Nitroreductase family protein</fullName>
    </submittedName>
</protein>
<name>A0A9D1NKF9_9BACT</name>
<dbReference type="SUPFAM" id="SSF55469">
    <property type="entry name" value="FMN-dependent nitroreductase-like"/>
    <property type="match status" value="1"/>
</dbReference>
<reference evidence="2" key="2">
    <citation type="journal article" date="2021" name="PeerJ">
        <title>Extensive microbial diversity within the chicken gut microbiome revealed by metagenomics and culture.</title>
        <authorList>
            <person name="Gilroy R."/>
            <person name="Ravi A."/>
            <person name="Getino M."/>
            <person name="Pursley I."/>
            <person name="Horton D.L."/>
            <person name="Alikhan N.F."/>
            <person name="Baker D."/>
            <person name="Gharbi K."/>
            <person name="Hall N."/>
            <person name="Watson M."/>
            <person name="Adriaenssens E.M."/>
            <person name="Foster-Nyarko E."/>
            <person name="Jarju S."/>
            <person name="Secka A."/>
            <person name="Antonio M."/>
            <person name="Oren A."/>
            <person name="Chaudhuri R.R."/>
            <person name="La Ragione R."/>
            <person name="Hildebrand F."/>
            <person name="Pallen M.J."/>
        </authorList>
    </citation>
    <scope>NUCLEOTIDE SEQUENCE</scope>
    <source>
        <strain evidence="2">10669</strain>
    </source>
</reference>
<dbReference type="AlphaFoldDB" id="A0A9D1NKF9"/>
<evidence type="ECO:0000259" key="1">
    <source>
        <dbReference type="Pfam" id="PF00881"/>
    </source>
</evidence>
<comment type="caution">
    <text evidence="2">The sequence shown here is derived from an EMBL/GenBank/DDBJ whole genome shotgun (WGS) entry which is preliminary data.</text>
</comment>
<dbReference type="Proteomes" id="UP000886812">
    <property type="component" value="Unassembled WGS sequence"/>
</dbReference>
<evidence type="ECO:0000313" key="2">
    <source>
        <dbReference type="EMBL" id="HIV04083.1"/>
    </source>
</evidence>
<gene>
    <name evidence="2" type="ORF">IAC75_02895</name>
</gene>
<sequence length="336" mass="38162">MKKQLRNFLKKIPGAKAAYRLVCRLFLEPWKMRGMFAYDRRRFLKFSPHSRETKAGALAALIMSYHIIEKGLTMPDFRLGFGREKLLALIRNLHDFADKYGTDEPQFRAAVAVIAEYGKTHADAGFALDEERSRAIAALLERVPVAPSRQIEMTRERYWANLDAPFEAFSASRHSVRNFSGSVSVEQIRDAVALANGAPSACNRQYVRVHCVTDRALVRKCLALQNGNRGFGHLADKLLVLTADLRAVWGAERNDLFTNAGIYLMNLCYALHKNRVAHCLLNWSTPPQPIARCARFWLFPNLKPSSSSSPAAMFRKSSSWRLRRGNPLMKRLCFTE</sequence>
<dbReference type="CDD" id="cd02062">
    <property type="entry name" value="Nitro_FMN_reductase"/>
    <property type="match status" value="1"/>
</dbReference>